<gene>
    <name evidence="1" type="ORF">JW592_20860</name>
</gene>
<dbReference type="Proteomes" id="UP001518976">
    <property type="component" value="Unassembled WGS sequence"/>
</dbReference>
<keyword evidence="2" id="KW-1185">Reference proteome</keyword>
<proteinExistence type="predicted"/>
<name>A0ABS3WYG9_9ACTN</name>
<protein>
    <submittedName>
        <fullName evidence="1">Uncharacterized protein</fullName>
    </submittedName>
</protein>
<evidence type="ECO:0000313" key="1">
    <source>
        <dbReference type="EMBL" id="MBO8187896.1"/>
    </source>
</evidence>
<dbReference type="EMBL" id="JAFFZN010000020">
    <property type="protein sequence ID" value="MBO8187896.1"/>
    <property type="molecule type" value="Genomic_DNA"/>
</dbReference>
<comment type="caution">
    <text evidence="1">The sequence shown here is derived from an EMBL/GenBank/DDBJ whole genome shotgun (WGS) entry which is preliminary data.</text>
</comment>
<reference evidence="1 2" key="1">
    <citation type="submission" date="2021-02" db="EMBL/GenBank/DDBJ databases">
        <title>Streptomyces spirodelae sp. nov., isolated from duckweed.</title>
        <authorList>
            <person name="Saimee Y."/>
            <person name="Duangmal K."/>
        </authorList>
    </citation>
    <scope>NUCLEOTIDE SEQUENCE [LARGE SCALE GENOMIC DNA]</scope>
    <source>
        <strain evidence="1 2">DW4-2</strain>
    </source>
</reference>
<dbReference type="RefSeq" id="WP_209266704.1">
    <property type="nucleotide sequence ID" value="NZ_JAFFZN010000020.1"/>
</dbReference>
<evidence type="ECO:0000313" key="2">
    <source>
        <dbReference type="Proteomes" id="UP001518976"/>
    </source>
</evidence>
<organism evidence="1 2">
    <name type="scientific">Streptomyces spirodelae</name>
    <dbReference type="NCBI Taxonomy" id="2812904"/>
    <lineage>
        <taxon>Bacteria</taxon>
        <taxon>Bacillati</taxon>
        <taxon>Actinomycetota</taxon>
        <taxon>Actinomycetes</taxon>
        <taxon>Kitasatosporales</taxon>
        <taxon>Streptomycetaceae</taxon>
        <taxon>Streptomyces</taxon>
    </lineage>
</organism>
<sequence length="126" mass="14589">MPSARFFFDAGSGGVLWAMTPEDRDAWGYPVDLGRLPISRTLRDELKSLVALYDTSMNWSYPPDPGPWREAECRQFNVAVSQTVGRLRTELGPSWQIYDEFFELHEDPDLDRYLASPAKFRRTMPR</sequence>
<accession>A0ABS3WYG9</accession>